<evidence type="ECO:0000313" key="3">
    <source>
        <dbReference type="Proteomes" id="UP000240572"/>
    </source>
</evidence>
<proteinExistence type="predicted"/>
<sequence>MKRTQIKKNTPPGDQPLVKPALAIVLCFMGFLARGQNIVNPDFEILSTCPTGQTQISRATGWARPTGGTSDYFNSCGYNIDSKISANSGTGFAGGYMELTYSPSTITNYKEYITTQLSAPLTAGVTYTFSFYTAHLYGASPANMLPVIDYTDLPLSEQGSIGALFSVAAPTTANTESGSGSFGATSIVNTFGSGRVFIPAGNTDVYGAGSRNTWVMVTLQYTATGGEQYMTIGQFRHGVTSFPDGQGAYYLFDNFSFSPVSLPVTLQYFNAAKEGATALLKWGTVNEQGNKGFEVERSADGKNFSPIGFVPAQAPGGNSNAALSYKFTDSEPLAGLNYYRLKQIDKDGKSVLSEVKAISFAAASAIEVYPNPAKNGVVQVKGNNITHISAYTISGQLVNIYVNYHPLENRLEFPEQASGNYILRIVSGGDVHSVKITVQR</sequence>
<organism evidence="2 3">
    <name type="scientific">Taibaiella chishuiensis</name>
    <dbReference type="NCBI Taxonomy" id="1434707"/>
    <lineage>
        <taxon>Bacteria</taxon>
        <taxon>Pseudomonadati</taxon>
        <taxon>Bacteroidota</taxon>
        <taxon>Chitinophagia</taxon>
        <taxon>Chitinophagales</taxon>
        <taxon>Chitinophagaceae</taxon>
        <taxon>Taibaiella</taxon>
    </lineage>
</organism>
<dbReference type="AlphaFoldDB" id="A0A2P8D2W7"/>
<accession>A0A2P8D2W7</accession>
<dbReference type="Pfam" id="PF18962">
    <property type="entry name" value="Por_Secre_tail"/>
    <property type="match status" value="1"/>
</dbReference>
<evidence type="ECO:0000259" key="1">
    <source>
        <dbReference type="Pfam" id="PF18962"/>
    </source>
</evidence>
<evidence type="ECO:0000313" key="2">
    <source>
        <dbReference type="EMBL" id="PSK91553.1"/>
    </source>
</evidence>
<dbReference type="OrthoDB" id="626307at2"/>
<dbReference type="RefSeq" id="WP_146146749.1">
    <property type="nucleotide sequence ID" value="NZ_PYGD01000005.1"/>
</dbReference>
<name>A0A2P8D2W7_9BACT</name>
<protein>
    <submittedName>
        <fullName evidence="2">Putative secreted protein (Por secretion system target)</fullName>
    </submittedName>
</protein>
<gene>
    <name evidence="2" type="ORF">B0I18_105136</name>
</gene>
<dbReference type="EMBL" id="PYGD01000005">
    <property type="protein sequence ID" value="PSK91553.1"/>
    <property type="molecule type" value="Genomic_DNA"/>
</dbReference>
<comment type="caution">
    <text evidence="2">The sequence shown here is derived from an EMBL/GenBank/DDBJ whole genome shotgun (WGS) entry which is preliminary data.</text>
</comment>
<dbReference type="Proteomes" id="UP000240572">
    <property type="component" value="Unassembled WGS sequence"/>
</dbReference>
<dbReference type="InterPro" id="IPR026444">
    <property type="entry name" value="Secre_tail"/>
</dbReference>
<feature type="domain" description="Secretion system C-terminal sorting" evidence="1">
    <location>
        <begin position="368"/>
        <end position="437"/>
    </location>
</feature>
<keyword evidence="3" id="KW-1185">Reference proteome</keyword>
<dbReference type="NCBIfam" id="TIGR04183">
    <property type="entry name" value="Por_Secre_tail"/>
    <property type="match status" value="1"/>
</dbReference>
<reference evidence="2 3" key="1">
    <citation type="submission" date="2018-03" db="EMBL/GenBank/DDBJ databases">
        <title>Genomic Encyclopedia of Type Strains, Phase III (KMG-III): the genomes of soil and plant-associated and newly described type strains.</title>
        <authorList>
            <person name="Whitman W."/>
        </authorList>
    </citation>
    <scope>NUCLEOTIDE SEQUENCE [LARGE SCALE GENOMIC DNA]</scope>
    <source>
        <strain evidence="2 3">CGMCC 1.12700</strain>
    </source>
</reference>